<feature type="chain" id="PRO_5021820672" evidence="1">
    <location>
        <begin position="29"/>
        <end position="416"/>
    </location>
</feature>
<evidence type="ECO:0000313" key="3">
    <source>
        <dbReference type="Proteomes" id="UP000316639"/>
    </source>
</evidence>
<dbReference type="InterPro" id="IPR028994">
    <property type="entry name" value="Integrin_alpha_N"/>
</dbReference>
<dbReference type="Proteomes" id="UP000316639">
    <property type="component" value="Unassembled WGS sequence"/>
</dbReference>
<comment type="caution">
    <text evidence="2">The sequence shown here is derived from an EMBL/GenBank/DDBJ whole genome shotgun (WGS) entry which is preliminary data.</text>
</comment>
<dbReference type="RefSeq" id="WP_146353830.1">
    <property type="nucleotide sequence ID" value="NZ_VOBR01000013.1"/>
</dbReference>
<dbReference type="OrthoDB" id="9815928at2"/>
<evidence type="ECO:0000313" key="2">
    <source>
        <dbReference type="EMBL" id="TWP50207.1"/>
    </source>
</evidence>
<feature type="signal peptide" evidence="1">
    <location>
        <begin position="1"/>
        <end position="28"/>
    </location>
</feature>
<protein>
    <submittedName>
        <fullName evidence="2">Uncharacterized protein</fullName>
    </submittedName>
</protein>
<keyword evidence="3" id="KW-1185">Reference proteome</keyword>
<dbReference type="AlphaFoldDB" id="A0A563ER81"/>
<reference evidence="2 3" key="1">
    <citation type="submission" date="2019-07" db="EMBL/GenBank/DDBJ databases">
        <title>Lentzea xizangensis sp. nov., isolated from Qinghai-Tibetan Plateau Soils.</title>
        <authorList>
            <person name="Huang J."/>
        </authorList>
    </citation>
    <scope>NUCLEOTIDE SEQUENCE [LARGE SCALE GENOMIC DNA]</scope>
    <source>
        <strain evidence="2 3">FXJ1.1311</strain>
    </source>
</reference>
<accession>A0A563ER81</accession>
<evidence type="ECO:0000256" key="1">
    <source>
        <dbReference type="SAM" id="SignalP"/>
    </source>
</evidence>
<name>A0A563ER81_9PSEU</name>
<proteinExistence type="predicted"/>
<dbReference type="EMBL" id="VOBR01000013">
    <property type="protein sequence ID" value="TWP50207.1"/>
    <property type="molecule type" value="Genomic_DNA"/>
</dbReference>
<organism evidence="2 3">
    <name type="scientific">Lentzea tibetensis</name>
    <dbReference type="NCBI Taxonomy" id="2591470"/>
    <lineage>
        <taxon>Bacteria</taxon>
        <taxon>Bacillati</taxon>
        <taxon>Actinomycetota</taxon>
        <taxon>Actinomycetes</taxon>
        <taxon>Pseudonocardiales</taxon>
        <taxon>Pseudonocardiaceae</taxon>
        <taxon>Lentzea</taxon>
    </lineage>
</organism>
<gene>
    <name evidence="2" type="ORF">FKR81_21075</name>
</gene>
<dbReference type="SUPFAM" id="SSF69318">
    <property type="entry name" value="Integrin alpha N-terminal domain"/>
    <property type="match status" value="1"/>
</dbReference>
<dbReference type="PANTHER" id="PTHR46580">
    <property type="entry name" value="SENSOR KINASE-RELATED"/>
    <property type="match status" value="1"/>
</dbReference>
<keyword evidence="1" id="KW-0732">Signal</keyword>
<sequence>MKSALALGLAATALATGLSLATTPSALAWNNLPCQSGGPTQSDQAVASSLSGKLNGRLKGGVNAYQMSCARAIVDVVKARGLDEHTAAIAITTTIVETNIKNLDGGDRDSRGLFQQRPSMNWGTPEQVVDPVHATNEFINHLVKVSNWHSKPIGEVCQDVQHSGTPTAYYGQAHDGEVIADALWGAGAPSKAALYSSDFNGNGSTDYAVWRESDLMYNILFDSGGEYVRDWGSPGEIPVAGDFNGNGNSDYVTFTQETGMWHILFDDGGVYDRQWGNPGDIPVAGDFNGNGKSDYVTYRPSDGTWHILFDDGGFYERQWGSPGEIPVGGDFNGNGHSDYVTYSPEDGVWHILFDSGGVYERQWGSPGEVPVSGDFNGNGNADYVTYRPEDGMWRILFDDGSGVYERPYGGPNYRPI</sequence>